<dbReference type="eggNOG" id="ENOG502SZRK">
    <property type="taxonomic scope" value="Eukaryota"/>
</dbReference>
<dbReference type="HOGENOM" id="CLU_1857421_0_0_1"/>
<dbReference type="EMBL" id="KB095811">
    <property type="protein sequence ID" value="ESO12098.1"/>
    <property type="molecule type" value="Genomic_DNA"/>
</dbReference>
<proteinExistence type="predicted"/>
<dbReference type="AlphaFoldDB" id="T1EMW6"/>
<reference evidence="1 3" key="2">
    <citation type="journal article" date="2013" name="Nature">
        <title>Insights into bilaterian evolution from three spiralian genomes.</title>
        <authorList>
            <person name="Simakov O."/>
            <person name="Marletaz F."/>
            <person name="Cho S.J."/>
            <person name="Edsinger-Gonzales E."/>
            <person name="Havlak P."/>
            <person name="Hellsten U."/>
            <person name="Kuo D.H."/>
            <person name="Larsson T."/>
            <person name="Lv J."/>
            <person name="Arendt D."/>
            <person name="Savage R."/>
            <person name="Osoegawa K."/>
            <person name="de Jong P."/>
            <person name="Grimwood J."/>
            <person name="Chapman J.A."/>
            <person name="Shapiro H."/>
            <person name="Aerts A."/>
            <person name="Otillar R.P."/>
            <person name="Terry A.Y."/>
            <person name="Boore J.L."/>
            <person name="Grigoriev I.V."/>
            <person name="Lindberg D.R."/>
            <person name="Seaver E.C."/>
            <person name="Weisblat D.A."/>
            <person name="Putnam N.H."/>
            <person name="Rokhsar D.S."/>
        </authorList>
    </citation>
    <scope>NUCLEOTIDE SEQUENCE</scope>
</reference>
<evidence type="ECO:0000313" key="1">
    <source>
        <dbReference type="EMBL" id="ESO12098.1"/>
    </source>
</evidence>
<dbReference type="CTD" id="20197916"/>
<dbReference type="InParanoid" id="T1EMW6"/>
<evidence type="ECO:0000313" key="2">
    <source>
        <dbReference type="EnsemblMetazoa" id="HelroP158522"/>
    </source>
</evidence>
<dbReference type="Proteomes" id="UP000015101">
    <property type="component" value="Unassembled WGS sequence"/>
</dbReference>
<dbReference type="GeneID" id="20197916"/>
<dbReference type="RefSeq" id="XP_009008818.1">
    <property type="nucleotide sequence ID" value="XM_009010570.1"/>
</dbReference>
<evidence type="ECO:0000313" key="3">
    <source>
        <dbReference type="Proteomes" id="UP000015101"/>
    </source>
</evidence>
<protein>
    <submittedName>
        <fullName evidence="1 2">Uncharacterized protein</fullName>
    </submittedName>
</protein>
<gene>
    <name evidence="2" type="primary">20197916</name>
    <name evidence="1" type="ORF">HELRODRAFT_158522</name>
</gene>
<organism evidence="2 3">
    <name type="scientific">Helobdella robusta</name>
    <name type="common">Californian leech</name>
    <dbReference type="NCBI Taxonomy" id="6412"/>
    <lineage>
        <taxon>Eukaryota</taxon>
        <taxon>Metazoa</taxon>
        <taxon>Spiralia</taxon>
        <taxon>Lophotrochozoa</taxon>
        <taxon>Annelida</taxon>
        <taxon>Clitellata</taxon>
        <taxon>Hirudinea</taxon>
        <taxon>Rhynchobdellida</taxon>
        <taxon>Glossiphoniidae</taxon>
        <taxon>Helobdella</taxon>
    </lineage>
</organism>
<sequence>MVSKKATKLESCDHHFVAIYLDIVYITTMEQDILSQLGLSQGVISSLLNKGINSISVGVNAGTPPPAVPKLFRWKYLNKSIVASFHPGGYPNNPGPTPIDPRGLSRNDCIVLEGFKHALCFVFRTDNSGPPENVQVID</sequence>
<dbReference type="EMBL" id="AMQM01000060">
    <property type="status" value="NOT_ANNOTATED_CDS"/>
    <property type="molecule type" value="Genomic_DNA"/>
</dbReference>
<reference evidence="2" key="3">
    <citation type="submission" date="2015-06" db="UniProtKB">
        <authorList>
            <consortium name="EnsemblMetazoa"/>
        </authorList>
    </citation>
    <scope>IDENTIFICATION</scope>
</reference>
<accession>T1EMW6</accession>
<dbReference type="EnsemblMetazoa" id="HelroT158522">
    <property type="protein sequence ID" value="HelroP158522"/>
    <property type="gene ID" value="HelroG158522"/>
</dbReference>
<dbReference type="OrthoDB" id="9980604at2759"/>
<name>T1EMW6_HELRO</name>
<keyword evidence="3" id="KW-1185">Reference proteome</keyword>
<reference evidence="3" key="1">
    <citation type="submission" date="2012-12" db="EMBL/GenBank/DDBJ databases">
        <authorList>
            <person name="Hellsten U."/>
            <person name="Grimwood J."/>
            <person name="Chapman J.A."/>
            <person name="Shapiro H."/>
            <person name="Aerts A."/>
            <person name="Otillar R.P."/>
            <person name="Terry A.Y."/>
            <person name="Boore J.L."/>
            <person name="Simakov O."/>
            <person name="Marletaz F."/>
            <person name="Cho S.-J."/>
            <person name="Edsinger-Gonzales E."/>
            <person name="Havlak P."/>
            <person name="Kuo D.-H."/>
            <person name="Larsson T."/>
            <person name="Lv J."/>
            <person name="Arendt D."/>
            <person name="Savage R."/>
            <person name="Osoegawa K."/>
            <person name="de Jong P."/>
            <person name="Lindberg D.R."/>
            <person name="Seaver E.C."/>
            <person name="Weisblat D.A."/>
            <person name="Putnam N.H."/>
            <person name="Grigoriev I.V."/>
            <person name="Rokhsar D.S."/>
        </authorList>
    </citation>
    <scope>NUCLEOTIDE SEQUENCE</scope>
</reference>
<dbReference type="KEGG" id="hro:HELRODRAFT_158522"/>